<protein>
    <recommendedName>
        <fullName evidence="4">Competence protein C</fullName>
    </recommendedName>
</protein>
<reference evidence="2 3" key="1">
    <citation type="submission" date="2014-08" db="EMBL/GenBank/DDBJ databases">
        <title>Chaperone-usher fimbriae in a diverse selection of Gallibacterium genomes.</title>
        <authorList>
            <person name="Kudirkiene E."/>
            <person name="Bager R.J."/>
            <person name="Johnson T.J."/>
            <person name="Bojesen A.M."/>
        </authorList>
    </citation>
    <scope>NUCLEOTIDE SEQUENCE [LARGE SCALE GENOMIC DNA]</scope>
    <source>
        <strain evidence="2 3">CCM5976</strain>
    </source>
</reference>
<keyword evidence="1" id="KW-0472">Membrane</keyword>
<feature type="transmembrane region" description="Helical" evidence="1">
    <location>
        <begin position="20"/>
        <end position="40"/>
    </location>
</feature>
<dbReference type="Proteomes" id="UP000030418">
    <property type="component" value="Unassembled WGS sequence"/>
</dbReference>
<evidence type="ECO:0000256" key="1">
    <source>
        <dbReference type="SAM" id="Phobius"/>
    </source>
</evidence>
<gene>
    <name evidence="2" type="ORF">P375_02610</name>
</gene>
<organism evidence="2 3">
    <name type="scientific">Gallibacterium genomosp. 2</name>
    <dbReference type="NCBI Taxonomy" id="155517"/>
    <lineage>
        <taxon>Bacteria</taxon>
        <taxon>Pseudomonadati</taxon>
        <taxon>Pseudomonadota</taxon>
        <taxon>Gammaproteobacteria</taxon>
        <taxon>Pasteurellales</taxon>
        <taxon>Pasteurellaceae</taxon>
        <taxon>Gallibacterium</taxon>
    </lineage>
</organism>
<evidence type="ECO:0008006" key="4">
    <source>
        <dbReference type="Google" id="ProtNLM"/>
    </source>
</evidence>
<proteinExistence type="predicted"/>
<evidence type="ECO:0000313" key="3">
    <source>
        <dbReference type="Proteomes" id="UP000030418"/>
    </source>
</evidence>
<sequence>MELGTKYPKGVYWYCLNLPHYWLACGWLFLFIFICAYPLWQSWQRSQQIADFSQQIANLRLKTDQQQQILTVLQKRVSERLSSKQNTQKLSDLHQQLSQFASDMGNISFEMQVNNNETVKVELQIYMEFQQFIMNLDLLFQSILAEWAVSSVKLERDPMLPRVLHISIQLFAEEFH</sequence>
<evidence type="ECO:0000313" key="2">
    <source>
        <dbReference type="EMBL" id="KGQ33492.1"/>
    </source>
</evidence>
<keyword evidence="3" id="KW-1185">Reference proteome</keyword>
<keyword evidence="1" id="KW-0812">Transmembrane</keyword>
<accession>A0A0A2XR72</accession>
<name>A0A0A2XR72_9PAST</name>
<comment type="caution">
    <text evidence="2">The sequence shown here is derived from an EMBL/GenBank/DDBJ whole genome shotgun (WGS) entry which is preliminary data.</text>
</comment>
<dbReference type="RefSeq" id="WP_039134022.1">
    <property type="nucleotide sequence ID" value="NZ_JPXY01000014.1"/>
</dbReference>
<dbReference type="EMBL" id="JPXY01000014">
    <property type="protein sequence ID" value="KGQ33492.1"/>
    <property type="molecule type" value="Genomic_DNA"/>
</dbReference>
<dbReference type="AlphaFoldDB" id="A0A0A2XR72"/>
<keyword evidence="1" id="KW-1133">Transmembrane helix</keyword>